<comment type="caution">
    <text evidence="2">The sequence shown here is derived from an EMBL/GenBank/DDBJ whole genome shotgun (WGS) entry which is preliminary data.</text>
</comment>
<sequence length="83" mass="9537">MKVTLNLSKAELDLIEEAILQYQNLLHNAKTQSRMVENELHLCQRVMDEFGIEEEREEGQEHAATQDPLASMDLDGSSYPFSR</sequence>
<evidence type="ECO:0000313" key="2">
    <source>
        <dbReference type="EMBL" id="TCP63571.1"/>
    </source>
</evidence>
<evidence type="ECO:0000256" key="1">
    <source>
        <dbReference type="SAM" id="MobiDB-lite"/>
    </source>
</evidence>
<evidence type="ECO:0000313" key="3">
    <source>
        <dbReference type="Proteomes" id="UP000294746"/>
    </source>
</evidence>
<organism evidence="2 3">
    <name type="scientific">Baia soyae</name>
    <dbReference type="NCBI Taxonomy" id="1544746"/>
    <lineage>
        <taxon>Bacteria</taxon>
        <taxon>Bacillati</taxon>
        <taxon>Bacillota</taxon>
        <taxon>Bacilli</taxon>
        <taxon>Bacillales</taxon>
        <taxon>Thermoactinomycetaceae</taxon>
        <taxon>Baia</taxon>
    </lineage>
</organism>
<keyword evidence="3" id="KW-1185">Reference proteome</keyword>
<dbReference type="Proteomes" id="UP000294746">
    <property type="component" value="Unassembled WGS sequence"/>
</dbReference>
<reference evidence="2 3" key="1">
    <citation type="submission" date="2019-03" db="EMBL/GenBank/DDBJ databases">
        <title>Genomic Encyclopedia of Type Strains, Phase IV (KMG-IV): sequencing the most valuable type-strain genomes for metagenomic binning, comparative biology and taxonomic classification.</title>
        <authorList>
            <person name="Goeker M."/>
        </authorList>
    </citation>
    <scope>NUCLEOTIDE SEQUENCE [LARGE SCALE GENOMIC DNA]</scope>
    <source>
        <strain evidence="2 3">DSM 46831</strain>
    </source>
</reference>
<dbReference type="AlphaFoldDB" id="A0A4R2RUG3"/>
<gene>
    <name evidence="2" type="ORF">EDD57_14915</name>
</gene>
<name>A0A4R2RUG3_9BACL</name>
<protein>
    <submittedName>
        <fullName evidence="2">Uncharacterized protein</fullName>
    </submittedName>
</protein>
<dbReference type="RefSeq" id="WP_072336255.1">
    <property type="nucleotide sequence ID" value="NZ_SLXV01000049.1"/>
</dbReference>
<feature type="region of interest" description="Disordered" evidence="1">
    <location>
        <begin position="52"/>
        <end position="83"/>
    </location>
</feature>
<proteinExistence type="predicted"/>
<accession>A0A4R2RUG3</accession>
<dbReference type="EMBL" id="SLXV01000049">
    <property type="protein sequence ID" value="TCP63571.1"/>
    <property type="molecule type" value="Genomic_DNA"/>
</dbReference>
<dbReference type="OrthoDB" id="2990963at2"/>